<evidence type="ECO:0000259" key="2">
    <source>
        <dbReference type="Pfam" id="PF20753"/>
    </source>
</evidence>
<feature type="domain" description="Phage tail-like C-terminal" evidence="2">
    <location>
        <begin position="144"/>
        <end position="264"/>
    </location>
</feature>
<sequence>MYATDFMYDKHCLSDFGMIICDFDGKSGAESVSAGSQLTFNLVKPLGQNKWNNYSSSYSEYLTSNPFQICKNPCKASSQEELELTAHDISELNRWLNRKQFCKFKVLQDDYIDIYFEGSFNINQINIGGKCYGLELTLTTNRPYGFLEPVTYSINTTNKNEIISLYDQSDEIGYIYPDMTIRCLESGNLKIQNSIEDNRNFYLANVENGEIITLHGEEQIIESNRSSHNIYDDFNFKFPRICNTYENKNNVLTFSIPIECTLTYSPIRKVGI</sequence>
<protein>
    <submittedName>
        <fullName evidence="3">Distal tail protein</fullName>
    </submittedName>
</protein>
<dbReference type="InterPro" id="IPR046688">
    <property type="entry name" value="DUF6558_N"/>
</dbReference>
<proteinExistence type="predicted"/>
<feature type="domain" description="DUF6558" evidence="1">
    <location>
        <begin position="1"/>
        <end position="141"/>
    </location>
</feature>
<evidence type="ECO:0000259" key="1">
    <source>
        <dbReference type="Pfam" id="PF20195"/>
    </source>
</evidence>
<organism evidence="3">
    <name type="scientific">Siphoviridae sp. ctRcp9</name>
    <dbReference type="NCBI Taxonomy" id="2825504"/>
    <lineage>
        <taxon>Viruses</taxon>
        <taxon>Duplodnaviria</taxon>
        <taxon>Heunggongvirae</taxon>
        <taxon>Uroviricota</taxon>
        <taxon>Caudoviricetes</taxon>
    </lineage>
</organism>
<accession>A0A8S5PKJ4</accession>
<name>A0A8S5PKJ4_9CAUD</name>
<dbReference type="Pfam" id="PF20195">
    <property type="entry name" value="DUF6558"/>
    <property type="match status" value="1"/>
</dbReference>
<evidence type="ECO:0000313" key="3">
    <source>
        <dbReference type="EMBL" id="DAE07418.1"/>
    </source>
</evidence>
<dbReference type="Pfam" id="PF20753">
    <property type="entry name" value="DUF6558_C"/>
    <property type="match status" value="1"/>
</dbReference>
<reference evidence="3" key="1">
    <citation type="journal article" date="2021" name="Proc. Natl. Acad. Sci. U.S.A.">
        <title>A Catalog of Tens of Thousands of Viruses from Human Metagenomes Reveals Hidden Associations with Chronic Diseases.</title>
        <authorList>
            <person name="Tisza M.J."/>
            <person name="Buck C.B."/>
        </authorList>
    </citation>
    <scope>NUCLEOTIDE SEQUENCE</scope>
    <source>
        <strain evidence="3">CtRcp9</strain>
    </source>
</reference>
<dbReference type="InterPro" id="IPR048276">
    <property type="entry name" value="Phage_tail-like_C"/>
</dbReference>
<dbReference type="EMBL" id="BK015450">
    <property type="protein sequence ID" value="DAE07418.1"/>
    <property type="molecule type" value="Genomic_DNA"/>
</dbReference>